<accession>A0ABQ8JJP7</accession>
<proteinExistence type="predicted"/>
<comment type="caution">
    <text evidence="1">The sequence shown here is derived from an EMBL/GenBank/DDBJ whole genome shotgun (WGS) entry which is preliminary data.</text>
</comment>
<organism evidence="1 2">
    <name type="scientific">Dermatophagoides pteronyssinus</name>
    <name type="common">European house dust mite</name>
    <dbReference type="NCBI Taxonomy" id="6956"/>
    <lineage>
        <taxon>Eukaryota</taxon>
        <taxon>Metazoa</taxon>
        <taxon>Ecdysozoa</taxon>
        <taxon>Arthropoda</taxon>
        <taxon>Chelicerata</taxon>
        <taxon>Arachnida</taxon>
        <taxon>Acari</taxon>
        <taxon>Acariformes</taxon>
        <taxon>Sarcoptiformes</taxon>
        <taxon>Astigmata</taxon>
        <taxon>Psoroptidia</taxon>
        <taxon>Analgoidea</taxon>
        <taxon>Pyroglyphidae</taxon>
        <taxon>Dermatophagoidinae</taxon>
        <taxon>Dermatophagoides</taxon>
    </lineage>
</organism>
<name>A0ABQ8JJP7_DERPT</name>
<keyword evidence="2" id="KW-1185">Reference proteome</keyword>
<sequence length="158" mass="17334">VCFDKSDHLVPVYHHKIAECHWSFLLRGLFGLKRLPRTLIALAALLFCKNKRETAAFNGDNGDIGAKVVDGDAANRGEIRCECELLLLLFCATAAAAAAAVNSLRLLTTADVFRNSFSLNLARNSLVSEIFISTSDDPFLPWPVKLKPCSVIRLDISC</sequence>
<protein>
    <submittedName>
        <fullName evidence="1">Uncharacterized protein</fullName>
    </submittedName>
</protein>
<feature type="non-terminal residue" evidence="1">
    <location>
        <position position="1"/>
    </location>
</feature>
<reference evidence="1 2" key="2">
    <citation type="journal article" date="2022" name="Mol. Biol. Evol.">
        <title>Comparative Genomics Reveals Insights into the Divergent Evolution of Astigmatic Mites and Household Pest Adaptations.</title>
        <authorList>
            <person name="Xiong Q."/>
            <person name="Wan A.T."/>
            <person name="Liu X."/>
            <person name="Fung C.S."/>
            <person name="Xiao X."/>
            <person name="Malainual N."/>
            <person name="Hou J."/>
            <person name="Wang L."/>
            <person name="Wang M."/>
            <person name="Yang K.Y."/>
            <person name="Cui Y."/>
            <person name="Leung E.L."/>
            <person name="Nong W."/>
            <person name="Shin S.K."/>
            <person name="Au S.W."/>
            <person name="Jeong K.Y."/>
            <person name="Chew F.T."/>
            <person name="Hui J.H."/>
            <person name="Leung T.F."/>
            <person name="Tungtrongchitr A."/>
            <person name="Zhong N."/>
            <person name="Liu Z."/>
            <person name="Tsui S.K."/>
        </authorList>
    </citation>
    <scope>NUCLEOTIDE SEQUENCE [LARGE SCALE GENOMIC DNA]</scope>
    <source>
        <strain evidence="1">Derp</strain>
    </source>
</reference>
<feature type="non-terminal residue" evidence="1">
    <location>
        <position position="158"/>
    </location>
</feature>
<reference evidence="1 2" key="1">
    <citation type="journal article" date="2018" name="J. Allergy Clin. Immunol.">
        <title>High-quality assembly of Dermatophagoides pteronyssinus genome and transcriptome reveals a wide range of novel allergens.</title>
        <authorList>
            <person name="Liu X.Y."/>
            <person name="Yang K.Y."/>
            <person name="Wang M.Q."/>
            <person name="Kwok J.S."/>
            <person name="Zeng X."/>
            <person name="Yang Z."/>
            <person name="Xiao X.J."/>
            <person name="Lau C.P."/>
            <person name="Li Y."/>
            <person name="Huang Z.M."/>
            <person name="Ba J.G."/>
            <person name="Yim A.K."/>
            <person name="Ouyang C.Y."/>
            <person name="Ngai S.M."/>
            <person name="Chan T.F."/>
            <person name="Leung E.L."/>
            <person name="Liu L."/>
            <person name="Liu Z.G."/>
            <person name="Tsui S.K."/>
        </authorList>
    </citation>
    <scope>NUCLEOTIDE SEQUENCE [LARGE SCALE GENOMIC DNA]</scope>
    <source>
        <strain evidence="1">Derp</strain>
    </source>
</reference>
<evidence type="ECO:0000313" key="1">
    <source>
        <dbReference type="EMBL" id="KAH9422814.1"/>
    </source>
</evidence>
<gene>
    <name evidence="1" type="ORF">DERP_008077</name>
</gene>
<evidence type="ECO:0000313" key="2">
    <source>
        <dbReference type="Proteomes" id="UP000887458"/>
    </source>
</evidence>
<dbReference type="EMBL" id="NJHN03000035">
    <property type="protein sequence ID" value="KAH9422814.1"/>
    <property type="molecule type" value="Genomic_DNA"/>
</dbReference>
<dbReference type="Proteomes" id="UP000887458">
    <property type="component" value="Unassembled WGS sequence"/>
</dbReference>